<dbReference type="OrthoDB" id="9778331at2"/>
<evidence type="ECO:0000256" key="2">
    <source>
        <dbReference type="ARBA" id="ARBA00006448"/>
    </source>
</evidence>
<name>A0A1M6KQD3_9FIRM</name>
<sequence length="236" mass="26497">MEFVKITVLSAGSLIVMFVLTKIMGDREMSELSMFDYITSITIGSIAAEMATSLEDDYRRPLLAMAVYAVICIGISFATCKSIRLRRLFEGHSLILYQNGKIYEKNMLKAKIDVDEFLSLCRVCGYFDLSEVHTAILESNGKLSILPMVKNRPVTPEDMNLNPTQSFPMANVIMDGKILQANLQWAGKNEAWLEKQMHAQGIKDIKEVMLATCDSSDGQLNIYVKVQNASKNDMFL</sequence>
<comment type="similarity">
    <text evidence="2">Belongs to the UPF0702 family.</text>
</comment>
<keyword evidence="4 7" id="KW-0812">Transmembrane</keyword>
<dbReference type="EMBL" id="FRAC01000006">
    <property type="protein sequence ID" value="SHJ61116.1"/>
    <property type="molecule type" value="Genomic_DNA"/>
</dbReference>
<evidence type="ECO:0000256" key="4">
    <source>
        <dbReference type="ARBA" id="ARBA00022692"/>
    </source>
</evidence>
<dbReference type="GO" id="GO:0005886">
    <property type="term" value="C:plasma membrane"/>
    <property type="evidence" value="ECO:0007669"/>
    <property type="project" value="UniProtKB-SubCell"/>
</dbReference>
<keyword evidence="10" id="KW-1185">Reference proteome</keyword>
<dbReference type="InterPro" id="IPR023090">
    <property type="entry name" value="UPF0702_alpha/beta_dom_sf"/>
</dbReference>
<organism evidence="9 10">
    <name type="scientific">Anaerocolumna jejuensis DSM 15929</name>
    <dbReference type="NCBI Taxonomy" id="1121322"/>
    <lineage>
        <taxon>Bacteria</taxon>
        <taxon>Bacillati</taxon>
        <taxon>Bacillota</taxon>
        <taxon>Clostridia</taxon>
        <taxon>Lachnospirales</taxon>
        <taxon>Lachnospiraceae</taxon>
        <taxon>Anaerocolumna</taxon>
    </lineage>
</organism>
<dbReference type="PANTHER" id="PTHR34582">
    <property type="entry name" value="UPF0702 TRANSMEMBRANE PROTEIN YCAP"/>
    <property type="match status" value="1"/>
</dbReference>
<evidence type="ECO:0000256" key="3">
    <source>
        <dbReference type="ARBA" id="ARBA00022475"/>
    </source>
</evidence>
<dbReference type="InterPro" id="IPR007353">
    <property type="entry name" value="DUF421"/>
</dbReference>
<proteinExistence type="inferred from homology"/>
<dbReference type="STRING" id="1121322.SAMN02745136_00541"/>
<feature type="transmembrane region" description="Helical" evidence="7">
    <location>
        <begin position="6"/>
        <end position="25"/>
    </location>
</feature>
<evidence type="ECO:0000313" key="10">
    <source>
        <dbReference type="Proteomes" id="UP000184386"/>
    </source>
</evidence>
<feature type="domain" description="YetF C-terminal" evidence="8">
    <location>
        <begin position="81"/>
        <end position="213"/>
    </location>
</feature>
<reference evidence="9 10" key="1">
    <citation type="submission" date="2016-11" db="EMBL/GenBank/DDBJ databases">
        <authorList>
            <person name="Jaros S."/>
            <person name="Januszkiewicz K."/>
            <person name="Wedrychowicz H."/>
        </authorList>
    </citation>
    <scope>NUCLEOTIDE SEQUENCE [LARGE SCALE GENOMIC DNA]</scope>
    <source>
        <strain evidence="9 10">DSM 15929</strain>
    </source>
</reference>
<keyword evidence="3" id="KW-1003">Cell membrane</keyword>
<evidence type="ECO:0000313" key="9">
    <source>
        <dbReference type="EMBL" id="SHJ61116.1"/>
    </source>
</evidence>
<evidence type="ECO:0000256" key="6">
    <source>
        <dbReference type="ARBA" id="ARBA00023136"/>
    </source>
</evidence>
<dbReference type="Gene3D" id="3.30.240.20">
    <property type="entry name" value="bsu07140 like domains"/>
    <property type="match status" value="2"/>
</dbReference>
<dbReference type="Proteomes" id="UP000184386">
    <property type="component" value="Unassembled WGS sequence"/>
</dbReference>
<gene>
    <name evidence="9" type="ORF">SAMN02745136_00541</name>
</gene>
<keyword evidence="6 7" id="KW-0472">Membrane</keyword>
<dbReference type="RefSeq" id="WP_073272641.1">
    <property type="nucleotide sequence ID" value="NZ_FRAC01000006.1"/>
</dbReference>
<dbReference type="Pfam" id="PF04239">
    <property type="entry name" value="DUF421"/>
    <property type="match status" value="1"/>
</dbReference>
<dbReference type="AlphaFoldDB" id="A0A1M6KQD3"/>
<evidence type="ECO:0000259" key="8">
    <source>
        <dbReference type="Pfam" id="PF04239"/>
    </source>
</evidence>
<evidence type="ECO:0000256" key="1">
    <source>
        <dbReference type="ARBA" id="ARBA00004651"/>
    </source>
</evidence>
<protein>
    <submittedName>
        <fullName evidence="9">Uncharacterized membrane protein YcaP, DUF421 family</fullName>
    </submittedName>
</protein>
<dbReference type="PANTHER" id="PTHR34582:SF7">
    <property type="entry name" value="UPF0702 TRANSMEMBRANE PROTEIN YDFS"/>
    <property type="match status" value="1"/>
</dbReference>
<accession>A0A1M6KQD3</accession>
<keyword evidence="5 7" id="KW-1133">Transmembrane helix</keyword>
<evidence type="ECO:0000256" key="5">
    <source>
        <dbReference type="ARBA" id="ARBA00022989"/>
    </source>
</evidence>
<comment type="subcellular location">
    <subcellularLocation>
        <location evidence="1">Cell membrane</location>
        <topology evidence="1">Multi-pass membrane protein</topology>
    </subcellularLocation>
</comment>
<evidence type="ECO:0000256" key="7">
    <source>
        <dbReference type="SAM" id="Phobius"/>
    </source>
</evidence>
<feature type="transmembrane region" description="Helical" evidence="7">
    <location>
        <begin position="60"/>
        <end position="80"/>
    </location>
</feature>